<dbReference type="InterPro" id="IPR043131">
    <property type="entry name" value="BCAT-like_N"/>
</dbReference>
<dbReference type="OrthoDB" id="5288718at2759"/>
<sequence>MATITPSQGSESFQIISSLRYEPALPDVLRAQPTDAYPDPLRSPYYLLPYHQERLLKAAECFGWSKAARFLQQDVESFAKHLGSFIPDRTKPWRLRIVIDRDGACTVEVNAPAPIDPLSLLLPSEMNQTSTPWRVTVDSERTVPSPFTTHKTTSRDNYTAARLRAKITSPQDPAEVLIVNPDEEIMEGSITTPYFRRRNSTSTQAKIDHENARPAWVTPPLSSGGNAGTTRRYALAQGFCSEQAITVADLIDGEECWLSNGVRGFFRGRILLKEPNA</sequence>
<evidence type="ECO:0008006" key="3">
    <source>
        <dbReference type="Google" id="ProtNLM"/>
    </source>
</evidence>
<dbReference type="GO" id="GO:0003824">
    <property type="term" value="F:catalytic activity"/>
    <property type="evidence" value="ECO:0007669"/>
    <property type="project" value="InterPro"/>
</dbReference>
<dbReference type="InterPro" id="IPR001544">
    <property type="entry name" value="Aminotrans_IV"/>
</dbReference>
<dbReference type="Gene3D" id="3.20.10.10">
    <property type="entry name" value="D-amino Acid Aminotransferase, subunit A, domain 2"/>
    <property type="match status" value="1"/>
</dbReference>
<proteinExistence type="predicted"/>
<evidence type="ECO:0000313" key="2">
    <source>
        <dbReference type="Proteomes" id="UP000630445"/>
    </source>
</evidence>
<dbReference type="Proteomes" id="UP000630445">
    <property type="component" value="Unassembled WGS sequence"/>
</dbReference>
<keyword evidence="2" id="KW-1185">Reference proteome</keyword>
<dbReference type="EMBL" id="JACBAD010002034">
    <property type="protein sequence ID" value="KAF7121955.1"/>
    <property type="molecule type" value="Genomic_DNA"/>
</dbReference>
<dbReference type="Pfam" id="PF01063">
    <property type="entry name" value="Aminotran_4"/>
    <property type="match status" value="1"/>
</dbReference>
<reference evidence="1" key="1">
    <citation type="submission" date="2020-06" db="EMBL/GenBank/DDBJ databases">
        <title>Draft genome sequences of strains closely related to Aspergillus parafelis and Aspergillus hiratsukae.</title>
        <authorList>
            <person name="Dos Santos R.A.C."/>
            <person name="Rivero-Menendez O."/>
            <person name="Steenwyk J.L."/>
            <person name="Mead M.E."/>
            <person name="Goldman G.H."/>
            <person name="Alastruey-Izquierdo A."/>
            <person name="Rokas A."/>
        </authorList>
    </citation>
    <scope>NUCLEOTIDE SEQUENCE</scope>
    <source>
        <strain evidence="1">CNM-CM5793</strain>
    </source>
</reference>
<gene>
    <name evidence="1" type="ORF">CNMCM5793_009509</name>
</gene>
<comment type="caution">
    <text evidence="1">The sequence shown here is derived from an EMBL/GenBank/DDBJ whole genome shotgun (WGS) entry which is preliminary data.</text>
</comment>
<dbReference type="InterPro" id="IPR036038">
    <property type="entry name" value="Aminotransferase-like"/>
</dbReference>
<name>A0A8H6UFK3_9EURO</name>
<protein>
    <recommendedName>
        <fullName evidence="3">Aminodeoxychorismate lyase</fullName>
    </recommendedName>
</protein>
<organism evidence="1 2">
    <name type="scientific">Aspergillus hiratsukae</name>
    <dbReference type="NCBI Taxonomy" id="1194566"/>
    <lineage>
        <taxon>Eukaryota</taxon>
        <taxon>Fungi</taxon>
        <taxon>Dikarya</taxon>
        <taxon>Ascomycota</taxon>
        <taxon>Pezizomycotina</taxon>
        <taxon>Eurotiomycetes</taxon>
        <taxon>Eurotiomycetidae</taxon>
        <taxon>Eurotiales</taxon>
        <taxon>Aspergillaceae</taxon>
        <taxon>Aspergillus</taxon>
        <taxon>Aspergillus subgen. Fumigati</taxon>
    </lineage>
</organism>
<dbReference type="AlphaFoldDB" id="A0A8H6UFK3"/>
<dbReference type="SUPFAM" id="SSF56752">
    <property type="entry name" value="D-aminoacid aminotransferase-like PLP-dependent enzymes"/>
    <property type="match status" value="1"/>
</dbReference>
<dbReference type="Gene3D" id="3.30.470.10">
    <property type="match status" value="1"/>
</dbReference>
<evidence type="ECO:0000313" key="1">
    <source>
        <dbReference type="EMBL" id="KAF7121955.1"/>
    </source>
</evidence>
<accession>A0A8H6UFK3</accession>
<dbReference type="InterPro" id="IPR043132">
    <property type="entry name" value="BCAT-like_C"/>
</dbReference>